<dbReference type="AlphaFoldDB" id="M7C8F2"/>
<reference evidence="3" key="1">
    <citation type="journal article" date="2013" name="Nat. Genet.">
        <title>The draft genomes of soft-shell turtle and green sea turtle yield insights into the development and evolution of the turtle-specific body plan.</title>
        <authorList>
            <person name="Wang Z."/>
            <person name="Pascual-Anaya J."/>
            <person name="Zadissa A."/>
            <person name="Li W."/>
            <person name="Niimura Y."/>
            <person name="Huang Z."/>
            <person name="Li C."/>
            <person name="White S."/>
            <person name="Xiong Z."/>
            <person name="Fang D."/>
            <person name="Wang B."/>
            <person name="Ming Y."/>
            <person name="Chen Y."/>
            <person name="Zheng Y."/>
            <person name="Kuraku S."/>
            <person name="Pignatelli M."/>
            <person name="Herrero J."/>
            <person name="Beal K."/>
            <person name="Nozawa M."/>
            <person name="Li Q."/>
            <person name="Wang J."/>
            <person name="Zhang H."/>
            <person name="Yu L."/>
            <person name="Shigenobu S."/>
            <person name="Wang J."/>
            <person name="Liu J."/>
            <person name="Flicek P."/>
            <person name="Searle S."/>
            <person name="Wang J."/>
            <person name="Kuratani S."/>
            <person name="Yin Y."/>
            <person name="Aken B."/>
            <person name="Zhang G."/>
            <person name="Irie N."/>
        </authorList>
    </citation>
    <scope>NUCLEOTIDE SEQUENCE [LARGE SCALE GENOMIC DNA]</scope>
</reference>
<dbReference type="EMBL" id="KB523583">
    <property type="protein sequence ID" value="EMP36842.1"/>
    <property type="molecule type" value="Genomic_DNA"/>
</dbReference>
<organism evidence="2 3">
    <name type="scientific">Chelonia mydas</name>
    <name type="common">Green sea-turtle</name>
    <name type="synonym">Chelonia agassizi</name>
    <dbReference type="NCBI Taxonomy" id="8469"/>
    <lineage>
        <taxon>Eukaryota</taxon>
        <taxon>Metazoa</taxon>
        <taxon>Chordata</taxon>
        <taxon>Craniata</taxon>
        <taxon>Vertebrata</taxon>
        <taxon>Euteleostomi</taxon>
        <taxon>Archelosauria</taxon>
        <taxon>Testudinata</taxon>
        <taxon>Testudines</taxon>
        <taxon>Cryptodira</taxon>
        <taxon>Durocryptodira</taxon>
        <taxon>Americhelydia</taxon>
        <taxon>Chelonioidea</taxon>
        <taxon>Cheloniidae</taxon>
        <taxon>Chelonia</taxon>
    </lineage>
</organism>
<proteinExistence type="predicted"/>
<keyword evidence="2" id="KW-0812">Transmembrane</keyword>
<accession>M7C8F2</accession>
<feature type="region of interest" description="Disordered" evidence="1">
    <location>
        <begin position="1"/>
        <end position="39"/>
    </location>
</feature>
<dbReference type="Proteomes" id="UP000031443">
    <property type="component" value="Unassembled WGS sequence"/>
</dbReference>
<keyword evidence="2" id="KW-0472">Membrane</keyword>
<keyword evidence="3" id="KW-1185">Reference proteome</keyword>
<evidence type="ECO:0000313" key="3">
    <source>
        <dbReference type="Proteomes" id="UP000031443"/>
    </source>
</evidence>
<gene>
    <name evidence="2" type="ORF">UY3_05925</name>
</gene>
<feature type="compositionally biased region" description="Acidic residues" evidence="1">
    <location>
        <begin position="1"/>
        <end position="11"/>
    </location>
</feature>
<protein>
    <submittedName>
        <fullName evidence="2">CKLF-like MARVEL transmembrane domain-containing protein 4</fullName>
    </submittedName>
</protein>
<evidence type="ECO:0000256" key="1">
    <source>
        <dbReference type="SAM" id="MobiDB-lite"/>
    </source>
</evidence>
<evidence type="ECO:0000313" key="2">
    <source>
        <dbReference type="EMBL" id="EMP36842.1"/>
    </source>
</evidence>
<sequence length="131" mass="14069">MRNGEDLEGFDGEASSTSMISGASSPYQPTTEPVSQRHGLGGLRCDLDYLRGAFGKIKIAEVVSACMVLLISTSAAPSFRSRWSGKFRETCNKLVLGVLNPFGVGLECYQPHREPSAVTAPLTHSYDSRAA</sequence>
<feature type="compositionally biased region" description="Low complexity" evidence="1">
    <location>
        <begin position="15"/>
        <end position="25"/>
    </location>
</feature>
<dbReference type="eggNOG" id="KOG4788">
    <property type="taxonomic scope" value="Eukaryota"/>
</dbReference>
<name>M7C8F2_CHEMY</name>